<dbReference type="Proteomes" id="UP001202961">
    <property type="component" value="Unassembled WGS sequence"/>
</dbReference>
<dbReference type="SUPFAM" id="SSF49879">
    <property type="entry name" value="SMAD/FHA domain"/>
    <property type="match status" value="1"/>
</dbReference>
<sequence>MIALIQVVRGPGIGRRIQLRGGQRATIGGTDHADYRLADDRGLEAIHFEMDCRGGECRVIARANAPMLVNGQAVQEGRIMTGDTITVSRTTFAVTVEGAVETQHDEASEDLAAEATQIAAAMTMVDLCGHLDLDDDVTPIALRHEDVEPLIAELTETEMYFPALRLRANTLPRIHAVWWACVCVRNLESKLSMKTLDLAALEAAEHWVKDPSDETRRAAEAASEAAGGGAAGLIAYAAFTSGGGIGHPDVDPVEPDERLCGALVAGALMVAGYCDPPNVHSVMSEMLANGKEPWTQQFALPSCVAPS</sequence>
<keyword evidence="2" id="KW-1185">Reference proteome</keyword>
<proteinExistence type="predicted"/>
<dbReference type="EMBL" id="JAMQBK010000014">
    <property type="protein sequence ID" value="MCM2369870.1"/>
    <property type="molecule type" value="Genomic_DNA"/>
</dbReference>
<dbReference type="InterPro" id="IPR008984">
    <property type="entry name" value="SMAD_FHA_dom_sf"/>
</dbReference>
<name>A0ABT0TZ70_9BACT</name>
<dbReference type="Gene3D" id="2.60.200.20">
    <property type="match status" value="1"/>
</dbReference>
<comment type="caution">
    <text evidence="1">The sequence shown here is derived from an EMBL/GenBank/DDBJ whole genome shotgun (WGS) entry which is preliminary data.</text>
</comment>
<dbReference type="InterPro" id="IPR053855">
    <property type="entry name" value="DUF6931"/>
</dbReference>
<dbReference type="Pfam" id="PF22011">
    <property type="entry name" value="DUF6931"/>
    <property type="match status" value="1"/>
</dbReference>
<evidence type="ECO:0000313" key="2">
    <source>
        <dbReference type="Proteomes" id="UP001202961"/>
    </source>
</evidence>
<gene>
    <name evidence="1" type="ORF">NB063_04460</name>
</gene>
<accession>A0ABT0TZ70</accession>
<protein>
    <recommendedName>
        <fullName evidence="3">FHA domain-containing protein</fullName>
    </recommendedName>
</protein>
<dbReference type="RefSeq" id="WP_250927541.1">
    <property type="nucleotide sequence ID" value="NZ_JAMQBK010000014.1"/>
</dbReference>
<organism evidence="1 2">
    <name type="scientific">Aporhodopirellula aestuarii</name>
    <dbReference type="NCBI Taxonomy" id="2950107"/>
    <lineage>
        <taxon>Bacteria</taxon>
        <taxon>Pseudomonadati</taxon>
        <taxon>Planctomycetota</taxon>
        <taxon>Planctomycetia</taxon>
        <taxon>Pirellulales</taxon>
        <taxon>Pirellulaceae</taxon>
        <taxon>Aporhodopirellula</taxon>
    </lineage>
</organism>
<evidence type="ECO:0000313" key="1">
    <source>
        <dbReference type="EMBL" id="MCM2369870.1"/>
    </source>
</evidence>
<evidence type="ECO:0008006" key="3">
    <source>
        <dbReference type="Google" id="ProtNLM"/>
    </source>
</evidence>
<reference evidence="1 2" key="1">
    <citation type="journal article" date="2022" name="Syst. Appl. Microbiol.">
        <title>Rhodopirellula aestuarii sp. nov., a novel member of the genus Rhodopirellula isolated from brackish sediments collected in the Tagus River estuary, Portugal.</title>
        <authorList>
            <person name="Vitorino I.R."/>
            <person name="Klimek D."/>
            <person name="Calusinska M."/>
            <person name="Lobo-da-Cunha A."/>
            <person name="Vasconcelos V."/>
            <person name="Lage O.M."/>
        </authorList>
    </citation>
    <scope>NUCLEOTIDE SEQUENCE [LARGE SCALE GENOMIC DNA]</scope>
    <source>
        <strain evidence="1 2">ICT_H3.1</strain>
    </source>
</reference>